<accession>A0AAD8LK79</accession>
<evidence type="ECO:0008006" key="4">
    <source>
        <dbReference type="Google" id="ProtNLM"/>
    </source>
</evidence>
<reference evidence="2" key="1">
    <citation type="submission" date="2023-08" db="EMBL/GenBank/DDBJ databases">
        <title>Draft sequence of the Babesia gibsoni genome.</title>
        <authorList>
            <person name="Yamagishi J.Y."/>
            <person name="Xuan X.X."/>
        </authorList>
    </citation>
    <scope>NUCLEOTIDE SEQUENCE</scope>
    <source>
        <strain evidence="2">Azabu</strain>
    </source>
</reference>
<evidence type="ECO:0000313" key="3">
    <source>
        <dbReference type="Proteomes" id="UP001230268"/>
    </source>
</evidence>
<proteinExistence type="predicted"/>
<evidence type="ECO:0000256" key="1">
    <source>
        <dbReference type="SAM" id="MobiDB-lite"/>
    </source>
</evidence>
<feature type="compositionally biased region" description="Basic and acidic residues" evidence="1">
    <location>
        <begin position="734"/>
        <end position="750"/>
    </location>
</feature>
<gene>
    <name evidence="2" type="ORF">BgAZ_304960</name>
</gene>
<dbReference type="AlphaFoldDB" id="A0AAD8LK79"/>
<comment type="caution">
    <text evidence="2">The sequence shown here is derived from an EMBL/GenBank/DDBJ whole genome shotgun (WGS) entry which is preliminary data.</text>
</comment>
<evidence type="ECO:0000313" key="2">
    <source>
        <dbReference type="EMBL" id="KAK1442978.1"/>
    </source>
</evidence>
<feature type="region of interest" description="Disordered" evidence="1">
    <location>
        <begin position="723"/>
        <end position="750"/>
    </location>
</feature>
<name>A0AAD8LK79_BABGI</name>
<protein>
    <recommendedName>
        <fullName evidence="4">RAP domain-containing protein</fullName>
    </recommendedName>
</protein>
<sequence>MILRSSMCRGAKAGVGLAASDSTLDFNGLCRNVNMELMRVCSLWSRRESMVARPSSARCGDLMMLAARHLGYRDSEQLWLLTPQGKQGKLPCVVKNTRIVYQDGITDGVDGQQSDIWLGHSRLRSYVVLNFQLPSAGETIQWLKTMGTAAEEEPLMNEVEAEHRNAMESQHAGETSSPETTFFIYPYTRQSSRMITDTIYKHRFGLDELDMRSMVYMCGSTGSSRALRLLDKLIRENCHGNETTSAIHRVEEHAWPWMNEAPKKSTGRIGVPLVMDALCSAAIIRYTFEKESGIFDYVESVLQKLDAKVKEGGNEVSVEIKELDEAVLTRVVNLLILKRNFSQFNSDHIRVFSDFICDRLHRIDARSIANIAFALGHCKHLDEFWMFMMAKRIQDSPSDFGPDEVAAIMDAYSNACLEDYDFYVILCKEVARRFDQYSIHHLTVILRALARVRVRDEWLLGSVLEKLEKQLVEMEKTGEIHNTSRELAYVTANCVVAAGDLGYAGECRFDSMWRLLTSRIKESSFDICAINWLPLAAMTFASRTTLQTFMPTWLRHVSYTMQKLRSKAFVLTIQRRHHLVRHVFRLGILPLSLLPRSSQRLLDDICDREMVATKICEDYVPESSTFHLEVCACLRALDVVHQREINIVPFVMDIVVPPKREYRVKSPQICEAHRHSDEARSGQIDELSASGFRLKKYTFMTRTMDEISSYRTRHHQAYLARKNVRDASSSSNRTIEESKESEPAVAHEEVTAPAEIKDDAAAAVYDTILEDQQLLEATGDPLYEDSLALARSLQGEIDREEMRQEEDSGVRNPDSVFEEQIIGDDFDDAELQAAIAKSLIEM</sequence>
<dbReference type="Proteomes" id="UP001230268">
    <property type="component" value="Unassembled WGS sequence"/>
</dbReference>
<organism evidence="2 3">
    <name type="scientific">Babesia gibsoni</name>
    <dbReference type="NCBI Taxonomy" id="33632"/>
    <lineage>
        <taxon>Eukaryota</taxon>
        <taxon>Sar</taxon>
        <taxon>Alveolata</taxon>
        <taxon>Apicomplexa</taxon>
        <taxon>Aconoidasida</taxon>
        <taxon>Piroplasmida</taxon>
        <taxon>Babesiidae</taxon>
        <taxon>Babesia</taxon>
    </lineage>
</organism>
<dbReference type="EMBL" id="JAVEPI010000003">
    <property type="protein sequence ID" value="KAK1442978.1"/>
    <property type="molecule type" value="Genomic_DNA"/>
</dbReference>
<keyword evidence="3" id="KW-1185">Reference proteome</keyword>